<dbReference type="InterPro" id="IPR020449">
    <property type="entry name" value="Tscrpt_reg_AraC-type_HTH"/>
</dbReference>
<accession>A0ABV9FM72</accession>
<dbReference type="PROSITE" id="PS01124">
    <property type="entry name" value="HTH_ARAC_FAMILY_2"/>
    <property type="match status" value="1"/>
</dbReference>
<dbReference type="Pfam" id="PF17853">
    <property type="entry name" value="GGDEF_2"/>
    <property type="match status" value="1"/>
</dbReference>
<keyword evidence="8" id="KW-1185">Reference proteome</keyword>
<dbReference type="InterPro" id="IPR018060">
    <property type="entry name" value="HTH_AraC"/>
</dbReference>
<evidence type="ECO:0000259" key="5">
    <source>
        <dbReference type="PROSITE" id="PS01124"/>
    </source>
</evidence>
<keyword evidence="2" id="KW-0238">DNA-binding</keyword>
<gene>
    <name evidence="7" type="ORF">ACFO3S_25470</name>
</gene>
<dbReference type="SUPFAM" id="SSF46689">
    <property type="entry name" value="Homeodomain-like"/>
    <property type="match status" value="2"/>
</dbReference>
<dbReference type="SUPFAM" id="SSF52172">
    <property type="entry name" value="CheY-like"/>
    <property type="match status" value="1"/>
</dbReference>
<evidence type="ECO:0000259" key="6">
    <source>
        <dbReference type="PROSITE" id="PS50110"/>
    </source>
</evidence>
<sequence>MFKLIIVDDFKIERENVKDIIVESGLELEVCGEYSNGKDALLALERDRPDFIITDIEMPFMDGLTFGEKVRERYPQIKVILFSFHSKFEYAKKAIDLEAYAYILKPIIDEELVGKFRELIEQRKAELRKRQEEEELKKLLEASKPLLVDSFKRSLFLGMDKDSEEIGQQFDYLKLDRPGARLIVLAVEVDDYEQAMAGKSREEKEMHALRISRILDRQSAGSGFLWSRISERLWALLVSGDAGEETLKTTAYGVSAALIASLKENGISVSVGISPVARRLDRLSEMYEQAVHSLEYKFRLGKGQMIRCEDISDGPGSYSIPYSETQNEIAAIFHARDRERAEAFVDGLFGRIEAFASESETKNMCFTVVLYTHLALNSMNVRLDSIYGREQLLWERLMQVETIADVKTWLKNTFFTIIAYMESSHGPQYGRMVEEAIKSIRRNFRGKITVKSIADELMYSANYLNNVFKQKTGETILEHITKVRMEEAKRLIADDPGMKTYELAEAVGYNDESYFRSVFKQYTGLTPKEYKDSL</sequence>
<dbReference type="Pfam" id="PF12833">
    <property type="entry name" value="HTH_18"/>
    <property type="match status" value="1"/>
</dbReference>
<feature type="domain" description="HTH araC/xylS-type" evidence="5">
    <location>
        <begin position="434"/>
        <end position="533"/>
    </location>
</feature>
<dbReference type="InterPro" id="IPR041522">
    <property type="entry name" value="CdaR_GGDEF"/>
</dbReference>
<evidence type="ECO:0000313" key="8">
    <source>
        <dbReference type="Proteomes" id="UP001596028"/>
    </source>
</evidence>
<dbReference type="PROSITE" id="PS50110">
    <property type="entry name" value="RESPONSE_REGULATORY"/>
    <property type="match status" value="1"/>
</dbReference>
<dbReference type="Gene3D" id="1.10.10.60">
    <property type="entry name" value="Homeodomain-like"/>
    <property type="match status" value="2"/>
</dbReference>
<evidence type="ECO:0000256" key="4">
    <source>
        <dbReference type="PROSITE-ProRule" id="PRU00169"/>
    </source>
</evidence>
<dbReference type="InterPro" id="IPR001789">
    <property type="entry name" value="Sig_transdc_resp-reg_receiver"/>
</dbReference>
<keyword evidence="1" id="KW-0805">Transcription regulation</keyword>
<dbReference type="RefSeq" id="WP_378101885.1">
    <property type="nucleotide sequence ID" value="NZ_JBHSEP010000028.1"/>
</dbReference>
<keyword evidence="4" id="KW-0597">Phosphoprotein</keyword>
<dbReference type="CDD" id="cd17536">
    <property type="entry name" value="REC_YesN-like"/>
    <property type="match status" value="1"/>
</dbReference>
<proteinExistence type="predicted"/>
<evidence type="ECO:0000313" key="7">
    <source>
        <dbReference type="EMBL" id="MFC4601612.1"/>
    </source>
</evidence>
<dbReference type="EMBL" id="JBHSEP010000028">
    <property type="protein sequence ID" value="MFC4601612.1"/>
    <property type="molecule type" value="Genomic_DNA"/>
</dbReference>
<evidence type="ECO:0000256" key="1">
    <source>
        <dbReference type="ARBA" id="ARBA00023015"/>
    </source>
</evidence>
<comment type="caution">
    <text evidence="7">The sequence shown here is derived from an EMBL/GenBank/DDBJ whole genome shotgun (WGS) entry which is preliminary data.</text>
</comment>
<dbReference type="InterPro" id="IPR009057">
    <property type="entry name" value="Homeodomain-like_sf"/>
</dbReference>
<feature type="domain" description="Response regulatory" evidence="6">
    <location>
        <begin position="3"/>
        <end position="120"/>
    </location>
</feature>
<dbReference type="PANTHER" id="PTHR43280">
    <property type="entry name" value="ARAC-FAMILY TRANSCRIPTIONAL REGULATOR"/>
    <property type="match status" value="1"/>
</dbReference>
<organism evidence="7 8">
    <name type="scientific">Cohnella hongkongensis</name>
    <dbReference type="NCBI Taxonomy" id="178337"/>
    <lineage>
        <taxon>Bacteria</taxon>
        <taxon>Bacillati</taxon>
        <taxon>Bacillota</taxon>
        <taxon>Bacilli</taxon>
        <taxon>Bacillales</taxon>
        <taxon>Paenibacillaceae</taxon>
        <taxon>Cohnella</taxon>
    </lineage>
</organism>
<name>A0ABV9FM72_9BACL</name>
<dbReference type="Gene3D" id="3.40.50.2300">
    <property type="match status" value="1"/>
</dbReference>
<dbReference type="InterPro" id="IPR011006">
    <property type="entry name" value="CheY-like_superfamily"/>
</dbReference>
<dbReference type="SMART" id="SM00448">
    <property type="entry name" value="REC"/>
    <property type="match status" value="1"/>
</dbReference>
<dbReference type="PANTHER" id="PTHR43280:SF2">
    <property type="entry name" value="HTH-TYPE TRANSCRIPTIONAL REGULATOR EXSA"/>
    <property type="match status" value="1"/>
</dbReference>
<evidence type="ECO:0000256" key="2">
    <source>
        <dbReference type="ARBA" id="ARBA00023125"/>
    </source>
</evidence>
<feature type="modified residue" description="4-aspartylphosphate" evidence="4">
    <location>
        <position position="55"/>
    </location>
</feature>
<dbReference type="Proteomes" id="UP001596028">
    <property type="component" value="Unassembled WGS sequence"/>
</dbReference>
<protein>
    <submittedName>
        <fullName evidence="7">Response regulator</fullName>
    </submittedName>
</protein>
<evidence type="ECO:0000256" key="3">
    <source>
        <dbReference type="ARBA" id="ARBA00023163"/>
    </source>
</evidence>
<keyword evidence="3" id="KW-0804">Transcription</keyword>
<dbReference type="Pfam" id="PF00072">
    <property type="entry name" value="Response_reg"/>
    <property type="match status" value="1"/>
</dbReference>
<reference evidence="8" key="1">
    <citation type="journal article" date="2019" name="Int. J. Syst. Evol. Microbiol.">
        <title>The Global Catalogue of Microorganisms (GCM) 10K type strain sequencing project: providing services to taxonomists for standard genome sequencing and annotation.</title>
        <authorList>
            <consortium name="The Broad Institute Genomics Platform"/>
            <consortium name="The Broad Institute Genome Sequencing Center for Infectious Disease"/>
            <person name="Wu L."/>
            <person name="Ma J."/>
        </authorList>
    </citation>
    <scope>NUCLEOTIDE SEQUENCE [LARGE SCALE GENOMIC DNA]</scope>
    <source>
        <strain evidence="8">CCUG 49571</strain>
    </source>
</reference>
<dbReference type="SMART" id="SM00342">
    <property type="entry name" value="HTH_ARAC"/>
    <property type="match status" value="1"/>
</dbReference>
<dbReference type="PRINTS" id="PR00032">
    <property type="entry name" value="HTHARAC"/>
</dbReference>